<dbReference type="RefSeq" id="WP_157257461.1">
    <property type="nucleotide sequence ID" value="NZ_BBXL01000001.1"/>
</dbReference>
<organism evidence="1 2">
    <name type="scientific">Dysgonomonas macrotermitis</name>
    <dbReference type="NCBI Taxonomy" id="1346286"/>
    <lineage>
        <taxon>Bacteria</taxon>
        <taxon>Pseudomonadati</taxon>
        <taxon>Bacteroidota</taxon>
        <taxon>Bacteroidia</taxon>
        <taxon>Bacteroidales</taxon>
        <taxon>Dysgonomonadaceae</taxon>
        <taxon>Dysgonomonas</taxon>
    </lineage>
</organism>
<accession>A0A1M4SZM5</accession>
<protein>
    <submittedName>
        <fullName evidence="1">Uncharacterized protein</fullName>
    </submittedName>
</protein>
<keyword evidence="2" id="KW-1185">Reference proteome</keyword>
<reference evidence="2" key="1">
    <citation type="submission" date="2016-11" db="EMBL/GenBank/DDBJ databases">
        <authorList>
            <person name="Varghese N."/>
            <person name="Submissions S."/>
        </authorList>
    </citation>
    <scope>NUCLEOTIDE SEQUENCE [LARGE SCALE GENOMIC DNA]</scope>
    <source>
        <strain evidence="2">DSM 27370</strain>
    </source>
</reference>
<dbReference type="Proteomes" id="UP000184480">
    <property type="component" value="Unassembled WGS sequence"/>
</dbReference>
<dbReference type="STRING" id="1346286.SAMN05444362_101194"/>
<dbReference type="AlphaFoldDB" id="A0A1M4SZM5"/>
<gene>
    <name evidence="1" type="ORF">SAMN05444362_101194</name>
</gene>
<dbReference type="EMBL" id="FQUC01000001">
    <property type="protein sequence ID" value="SHE37634.1"/>
    <property type="molecule type" value="Genomic_DNA"/>
</dbReference>
<proteinExistence type="predicted"/>
<name>A0A1M4SZM5_9BACT</name>
<sequence length="54" mass="6098">MKTTIKNFKKKEISKANQQKIKGGSSGCASHGYGRLFYDFDGSQYTITSIEWFA</sequence>
<evidence type="ECO:0000313" key="1">
    <source>
        <dbReference type="EMBL" id="SHE37634.1"/>
    </source>
</evidence>
<evidence type="ECO:0000313" key="2">
    <source>
        <dbReference type="Proteomes" id="UP000184480"/>
    </source>
</evidence>